<reference evidence="1" key="2">
    <citation type="journal article" date="2022" name="Microbiol. Resour. Announc.">
        <title>Metagenome Sequencing to Explore Phylogenomics of Terrestrial Cyanobacteria.</title>
        <authorList>
            <person name="Ward R.D."/>
            <person name="Stajich J.E."/>
            <person name="Johansen J.R."/>
            <person name="Huntemann M."/>
            <person name="Clum A."/>
            <person name="Foster B."/>
            <person name="Foster B."/>
            <person name="Roux S."/>
            <person name="Palaniappan K."/>
            <person name="Varghese N."/>
            <person name="Mukherjee S."/>
            <person name="Reddy T.B.K."/>
            <person name="Daum C."/>
            <person name="Copeland A."/>
            <person name="Chen I.A."/>
            <person name="Ivanova N.N."/>
            <person name="Kyrpides N.C."/>
            <person name="Shapiro N."/>
            <person name="Eloe-Fadrosh E.A."/>
            <person name="Pietrasiak N."/>
        </authorList>
    </citation>
    <scope>NUCLEOTIDE SEQUENCE</scope>
    <source>
        <strain evidence="1">JT2-VF2</strain>
    </source>
</reference>
<dbReference type="NCBIfam" id="TIGR04153">
    <property type="entry name" value="cyanosortA_assc"/>
    <property type="match status" value="1"/>
</dbReference>
<dbReference type="InterPro" id="IPR026411">
    <property type="entry name" value="Cyanosort_A_assoc"/>
</dbReference>
<dbReference type="Proteomes" id="UP000715781">
    <property type="component" value="Unassembled WGS sequence"/>
</dbReference>
<comment type="caution">
    <text evidence="1">The sequence shown here is derived from an EMBL/GenBank/DDBJ whole genome shotgun (WGS) entry which is preliminary data.</text>
</comment>
<proteinExistence type="predicted"/>
<dbReference type="EMBL" id="JAHHHN010000013">
    <property type="protein sequence ID" value="MBW4563483.1"/>
    <property type="molecule type" value="Genomic_DNA"/>
</dbReference>
<dbReference type="AlphaFoldDB" id="A0A951Q160"/>
<evidence type="ECO:0000313" key="1">
    <source>
        <dbReference type="EMBL" id="MBW4563483.1"/>
    </source>
</evidence>
<organism evidence="1 2">
    <name type="scientific">Mojavia pulchra JT2-VF2</name>
    <dbReference type="NCBI Taxonomy" id="287848"/>
    <lineage>
        <taxon>Bacteria</taxon>
        <taxon>Bacillati</taxon>
        <taxon>Cyanobacteriota</taxon>
        <taxon>Cyanophyceae</taxon>
        <taxon>Nostocales</taxon>
        <taxon>Nostocaceae</taxon>
    </lineage>
</organism>
<reference evidence="1" key="1">
    <citation type="submission" date="2021-05" db="EMBL/GenBank/DDBJ databases">
        <authorList>
            <person name="Pietrasiak N."/>
            <person name="Ward R."/>
            <person name="Stajich J.E."/>
            <person name="Kurbessoian T."/>
        </authorList>
    </citation>
    <scope>NUCLEOTIDE SEQUENCE</scope>
    <source>
        <strain evidence="1">JT2-VF2</strain>
    </source>
</reference>
<gene>
    <name evidence="1" type="ORF">KME32_20525</name>
</gene>
<protein>
    <submittedName>
        <fullName evidence="1">Cyanoexosortase A system-associated protein</fullName>
    </submittedName>
</protein>
<evidence type="ECO:0000313" key="2">
    <source>
        <dbReference type="Proteomes" id="UP000715781"/>
    </source>
</evidence>
<name>A0A951Q160_9NOST</name>
<sequence>MSFWKQTRISLLALTFITGLLVTGKVILLPSQDKPKINAFAFPEEVPLPQWRPSLTAPLKTPAGEHPELFAQKHYRYTENNFPLDIEMRYLQNLYNADVNLLVERYTSIKSSANIVRQSNEVGYYGLGLDQQRAYLSACINSRGGSTFTHAQFRNNRYFNDVRFERLLPLLTGQEPLLDKRCLWVHMSIPLRNSSPDASYQILEKIWISWYKWWQPRFPKI</sequence>
<accession>A0A951Q160</accession>